<accession>E2ZC93</accession>
<comment type="caution">
    <text evidence="1">The sequence shown here is derived from an EMBL/GenBank/DDBJ whole genome shotgun (WGS) entry which is preliminary data.</text>
</comment>
<dbReference type="HOGENOM" id="CLU_3218423_0_0_9"/>
<evidence type="ECO:0000313" key="2">
    <source>
        <dbReference type="Proteomes" id="UP000003195"/>
    </source>
</evidence>
<keyword evidence="2" id="KW-1185">Reference proteome</keyword>
<organism evidence="1 2">
    <name type="scientific">Megasphaera micronuciformis F0359</name>
    <dbReference type="NCBI Taxonomy" id="706434"/>
    <lineage>
        <taxon>Bacteria</taxon>
        <taxon>Bacillati</taxon>
        <taxon>Bacillota</taxon>
        <taxon>Negativicutes</taxon>
        <taxon>Veillonellales</taxon>
        <taxon>Veillonellaceae</taxon>
        <taxon>Megasphaera</taxon>
    </lineage>
</organism>
<sequence>MYADFPGRKRGEVSKPVHHLLTQMYFVERQIYNIIGWKEWYKHD</sequence>
<name>E2ZC93_9FIRM</name>
<evidence type="ECO:0000313" key="1">
    <source>
        <dbReference type="EMBL" id="EFQ04080.1"/>
    </source>
</evidence>
<dbReference type="EMBL" id="AECS01000037">
    <property type="protein sequence ID" value="EFQ04080.1"/>
    <property type="molecule type" value="Genomic_DNA"/>
</dbReference>
<dbReference type="STRING" id="706434.HMPREF9429_01265"/>
<dbReference type="Proteomes" id="UP000003195">
    <property type="component" value="Unassembled WGS sequence"/>
</dbReference>
<reference evidence="1 2" key="1">
    <citation type="submission" date="2010-08" db="EMBL/GenBank/DDBJ databases">
        <authorList>
            <person name="Weinstock G."/>
            <person name="Sodergren E."/>
            <person name="Clifton S."/>
            <person name="Fulton L."/>
            <person name="Fulton B."/>
            <person name="Courtney L."/>
            <person name="Fronick C."/>
            <person name="Harrison M."/>
            <person name="Strong C."/>
            <person name="Farmer C."/>
            <person name="Delahaunty K."/>
            <person name="Markovic C."/>
            <person name="Hall O."/>
            <person name="Minx P."/>
            <person name="Tomlinson C."/>
            <person name="Mitreva M."/>
            <person name="Hou S."/>
            <person name="Chen J."/>
            <person name="Wollam A."/>
            <person name="Pepin K.H."/>
            <person name="Johnson M."/>
            <person name="Bhonagiri V."/>
            <person name="Zhang X."/>
            <person name="Suruliraj S."/>
            <person name="Warren W."/>
            <person name="Chinwalla A."/>
            <person name="Mardis E.R."/>
            <person name="Wilson R.K."/>
        </authorList>
    </citation>
    <scope>NUCLEOTIDE SEQUENCE [LARGE SCALE GENOMIC DNA]</scope>
    <source>
        <strain evidence="1 2">F0359</strain>
    </source>
</reference>
<proteinExistence type="predicted"/>
<gene>
    <name evidence="1" type="ORF">HMPREF9429_01265</name>
</gene>
<protein>
    <submittedName>
        <fullName evidence="1">Uncharacterized protein</fullName>
    </submittedName>
</protein>
<dbReference type="AlphaFoldDB" id="E2ZC93"/>